<comment type="pathway">
    <text evidence="1">Sulfur metabolism; glutathione biosynthesis; glutathione from L-cysteine and L-glutamate: step 1/2.</text>
</comment>
<dbReference type="PANTHER" id="PTHR38761">
    <property type="entry name" value="GLUTAMATE--CYSTEINE LIGASE"/>
    <property type="match status" value="1"/>
</dbReference>
<dbReference type="PANTHER" id="PTHR38761:SF1">
    <property type="entry name" value="GLUTAMATE--CYSTEINE LIGASE"/>
    <property type="match status" value="1"/>
</dbReference>
<dbReference type="Pfam" id="PF04262">
    <property type="entry name" value="Glu_cys_ligase"/>
    <property type="match status" value="1"/>
</dbReference>
<evidence type="ECO:0000256" key="6">
    <source>
        <dbReference type="ARBA" id="ARBA00022840"/>
    </source>
</evidence>
<proteinExistence type="inferred from homology"/>
<evidence type="ECO:0000313" key="9">
    <source>
        <dbReference type="EMBL" id="VAX08089.1"/>
    </source>
</evidence>
<dbReference type="NCBIfam" id="TIGR01434">
    <property type="entry name" value="glu_cys_ligase"/>
    <property type="match status" value="1"/>
</dbReference>
<dbReference type="AlphaFoldDB" id="A0A3B1AQ23"/>
<keyword evidence="4" id="KW-0317">Glutathione biosynthesis</keyword>
<sequence length="526" mass="59760">MFHAVEKRLARFINAGQHSLLWQGQIGLEKESLRVSPDGQIVSTSHPQALGSALTHPYITTDYSEALTEFITPPCDSADAALSFLQDTQKFVYDNLQDEILWATSMPCIVAGGDNIPLAEYGSSNIGIMKTVYRRGLGHRYGRTMQVIAGVHFNYSLLEEFWPAFQDLEQDSHPLRYFIDDAYLGLIRNLQRYGWLMPYLFGASPAVCKSFLGGRDTDLEEFDPYTYFKPFATSLRMGDIGYTNSKEAGVGIKADYDHLEAYIASLSRAINMPCPQWQEIGVKVNGSYEQLNANILQIENEYYSTVRPKQVPQGNEKPTLALSQRGVRYVELRSLDVNAFDHHGVSRDQVHFIQAFMLFCLLQESPRIDLLERREIDDNLLQTAHRGRDPELKLQRNGKAVSLQKWALELCAGMEAVCSLLDESDSQHPFSQALEMCQGLVHESDLTPSSRMLNEMRLQGESFFDFAQRTSQEHHGYYKALDLSPEKKVFYQHEAATSLERQSVIEAMDDCSFDVFLTDYFNNNPK</sequence>
<accession>A0A3B1AQ23</accession>
<evidence type="ECO:0000256" key="3">
    <source>
        <dbReference type="ARBA" id="ARBA00022598"/>
    </source>
</evidence>
<dbReference type="InterPro" id="IPR007370">
    <property type="entry name" value="Glu_cys_ligase"/>
</dbReference>
<keyword evidence="3 9" id="KW-0436">Ligase</keyword>
<evidence type="ECO:0000256" key="7">
    <source>
        <dbReference type="ARBA" id="ARBA00048819"/>
    </source>
</evidence>
<dbReference type="GO" id="GO:0046872">
    <property type="term" value="F:metal ion binding"/>
    <property type="evidence" value="ECO:0007669"/>
    <property type="project" value="TreeGrafter"/>
</dbReference>
<evidence type="ECO:0000256" key="5">
    <source>
        <dbReference type="ARBA" id="ARBA00022741"/>
    </source>
</evidence>
<evidence type="ECO:0000256" key="2">
    <source>
        <dbReference type="ARBA" id="ARBA00012220"/>
    </source>
</evidence>
<feature type="domain" description="Glutamate--cysteine ligase" evidence="8">
    <location>
        <begin position="11"/>
        <end position="380"/>
    </location>
</feature>
<evidence type="ECO:0000259" key="8">
    <source>
        <dbReference type="Pfam" id="PF04262"/>
    </source>
</evidence>
<dbReference type="EMBL" id="UOFX01000034">
    <property type="protein sequence ID" value="VAX08089.1"/>
    <property type="molecule type" value="Genomic_DNA"/>
</dbReference>
<dbReference type="GO" id="GO:0004357">
    <property type="term" value="F:glutamate-cysteine ligase activity"/>
    <property type="evidence" value="ECO:0007669"/>
    <property type="project" value="UniProtKB-EC"/>
</dbReference>
<gene>
    <name evidence="9" type="ORF">MNBD_GAMMA26-1730</name>
</gene>
<dbReference type="Gene3D" id="3.30.590.20">
    <property type="match status" value="1"/>
</dbReference>
<evidence type="ECO:0000256" key="4">
    <source>
        <dbReference type="ARBA" id="ARBA00022684"/>
    </source>
</evidence>
<keyword evidence="6" id="KW-0067">ATP-binding</keyword>
<dbReference type="SUPFAM" id="SSF55931">
    <property type="entry name" value="Glutamine synthetase/guanido kinase"/>
    <property type="match status" value="1"/>
</dbReference>
<dbReference type="GO" id="GO:0005829">
    <property type="term" value="C:cytosol"/>
    <property type="evidence" value="ECO:0007669"/>
    <property type="project" value="TreeGrafter"/>
</dbReference>
<reference evidence="9" key="1">
    <citation type="submission" date="2018-06" db="EMBL/GenBank/DDBJ databases">
        <authorList>
            <person name="Zhirakovskaya E."/>
        </authorList>
    </citation>
    <scope>NUCLEOTIDE SEQUENCE</scope>
</reference>
<protein>
    <recommendedName>
        <fullName evidence="2">glutamate--cysteine ligase</fullName>
        <ecNumber evidence="2">6.3.2.2</ecNumber>
    </recommendedName>
</protein>
<keyword evidence="5" id="KW-0547">Nucleotide-binding</keyword>
<evidence type="ECO:0000256" key="1">
    <source>
        <dbReference type="ARBA" id="ARBA00005006"/>
    </source>
</evidence>
<dbReference type="HAMAP" id="MF_00578">
    <property type="entry name" value="Glu_cys_ligase"/>
    <property type="match status" value="1"/>
</dbReference>
<name>A0A3B1AQ23_9ZZZZ</name>
<dbReference type="InterPro" id="IPR014746">
    <property type="entry name" value="Gln_synth/guanido_kin_cat_dom"/>
</dbReference>
<dbReference type="EC" id="6.3.2.2" evidence="2"/>
<dbReference type="GO" id="GO:0005524">
    <property type="term" value="F:ATP binding"/>
    <property type="evidence" value="ECO:0007669"/>
    <property type="project" value="UniProtKB-KW"/>
</dbReference>
<dbReference type="GO" id="GO:0006750">
    <property type="term" value="P:glutathione biosynthetic process"/>
    <property type="evidence" value="ECO:0007669"/>
    <property type="project" value="UniProtKB-KW"/>
</dbReference>
<comment type="catalytic activity">
    <reaction evidence="7">
        <text>L-cysteine + L-glutamate + ATP = gamma-L-glutamyl-L-cysteine + ADP + phosphate + H(+)</text>
        <dbReference type="Rhea" id="RHEA:13285"/>
        <dbReference type="ChEBI" id="CHEBI:15378"/>
        <dbReference type="ChEBI" id="CHEBI:29985"/>
        <dbReference type="ChEBI" id="CHEBI:30616"/>
        <dbReference type="ChEBI" id="CHEBI:35235"/>
        <dbReference type="ChEBI" id="CHEBI:43474"/>
        <dbReference type="ChEBI" id="CHEBI:58173"/>
        <dbReference type="ChEBI" id="CHEBI:456216"/>
        <dbReference type="EC" id="6.3.2.2"/>
    </reaction>
</comment>
<dbReference type="InterPro" id="IPR006334">
    <property type="entry name" value="Glut_cys_ligase"/>
</dbReference>
<organism evidence="9">
    <name type="scientific">hydrothermal vent metagenome</name>
    <dbReference type="NCBI Taxonomy" id="652676"/>
    <lineage>
        <taxon>unclassified sequences</taxon>
        <taxon>metagenomes</taxon>
        <taxon>ecological metagenomes</taxon>
    </lineage>
</organism>